<dbReference type="KEGG" id="svl:Strvi_8566"/>
<gene>
    <name evidence="1" type="ORF">Strvi_8566</name>
</gene>
<proteinExistence type="predicted"/>
<name>G2P136_STRV4</name>
<dbReference type="AlphaFoldDB" id="G2P136"/>
<evidence type="ECO:0000313" key="2">
    <source>
        <dbReference type="Proteomes" id="UP000008703"/>
    </source>
</evidence>
<accession>G2P136</accession>
<evidence type="ECO:0000313" key="1">
    <source>
        <dbReference type="EMBL" id="AEM87875.1"/>
    </source>
</evidence>
<evidence type="ECO:0008006" key="3">
    <source>
        <dbReference type="Google" id="ProtNLM"/>
    </source>
</evidence>
<protein>
    <recommendedName>
        <fullName evidence="3">DNA primase/polymerase bifunctional N-terminal domain-containing protein</fullName>
    </recommendedName>
</protein>
<organism evidence="1 2">
    <name type="scientific">Streptomyces violaceusniger (strain Tu 4113)</name>
    <dbReference type="NCBI Taxonomy" id="653045"/>
    <lineage>
        <taxon>Bacteria</taxon>
        <taxon>Bacillati</taxon>
        <taxon>Actinomycetota</taxon>
        <taxon>Actinomycetes</taxon>
        <taxon>Kitasatosporales</taxon>
        <taxon>Streptomycetaceae</taxon>
        <taxon>Streptomyces</taxon>
        <taxon>Streptomyces violaceusniger group</taxon>
    </lineage>
</organism>
<dbReference type="Proteomes" id="UP000008703">
    <property type="component" value="Chromosome"/>
</dbReference>
<sequence length="130" mass="14227">MPTNALPWTLPADCSVRMLPAGRWWDAVHVPRALGEHALRLLGDATGAVIDDPGGKRLAWLVEPGAADLWDMSRLPRVELRGSATFIYVPGVDRTEGPGVHWRVPLAPGRYLTEPAFLLAVLQMATRVAR</sequence>
<keyword evidence="2" id="KW-1185">Reference proteome</keyword>
<dbReference type="RefSeq" id="WP_014061331.1">
    <property type="nucleotide sequence ID" value="NC_015957.1"/>
</dbReference>
<dbReference type="HOGENOM" id="CLU_092429_3_0_11"/>
<reference evidence="1" key="1">
    <citation type="submission" date="2011-08" db="EMBL/GenBank/DDBJ databases">
        <title>Complete sequence of chromosome of Streptomyces violaceusniger Tu 4113.</title>
        <authorList>
            <consortium name="US DOE Joint Genome Institute"/>
            <person name="Lucas S."/>
            <person name="Han J."/>
            <person name="Lapidus A."/>
            <person name="Cheng J.-F."/>
            <person name="Goodwin L."/>
            <person name="Pitluck S."/>
            <person name="Peters L."/>
            <person name="Ivanova N."/>
            <person name="Daligault H."/>
            <person name="Detter J.C."/>
            <person name="Han C."/>
            <person name="Tapia R."/>
            <person name="Land M."/>
            <person name="Hauser L."/>
            <person name="Kyrpides N."/>
            <person name="Ivanova N."/>
            <person name="Pagani I."/>
            <person name="Hagen A."/>
            <person name="Katz L."/>
            <person name="Fiedler H.-P."/>
            <person name="Keasling J."/>
            <person name="Fortman J."/>
            <person name="Woyke T."/>
        </authorList>
    </citation>
    <scope>NUCLEOTIDE SEQUENCE [LARGE SCALE GENOMIC DNA]</scope>
    <source>
        <strain evidence="1">Tu 4113</strain>
    </source>
</reference>
<dbReference type="eggNOG" id="ENOG503200X">
    <property type="taxonomic scope" value="Bacteria"/>
</dbReference>
<dbReference type="EMBL" id="CP002994">
    <property type="protein sequence ID" value="AEM87875.1"/>
    <property type="molecule type" value="Genomic_DNA"/>
</dbReference>